<keyword evidence="2" id="KW-1185">Reference proteome</keyword>
<sequence>MTLRGMRCAQCGWPSEETEVLSTHHTSEGWVRYRRCACGEVSIEVVTLADRRGTHSQLVHDPAAAALPV</sequence>
<organism evidence="1 2">
    <name type="scientific">Pseudonocardia hispaniensis</name>
    <dbReference type="NCBI Taxonomy" id="904933"/>
    <lineage>
        <taxon>Bacteria</taxon>
        <taxon>Bacillati</taxon>
        <taxon>Actinomycetota</taxon>
        <taxon>Actinomycetes</taxon>
        <taxon>Pseudonocardiales</taxon>
        <taxon>Pseudonocardiaceae</taxon>
        <taxon>Pseudonocardia</taxon>
    </lineage>
</organism>
<reference evidence="2" key="1">
    <citation type="journal article" date="2019" name="Int. J. Syst. Evol. Microbiol.">
        <title>The Global Catalogue of Microorganisms (GCM) 10K type strain sequencing project: providing services to taxonomists for standard genome sequencing and annotation.</title>
        <authorList>
            <consortium name="The Broad Institute Genomics Platform"/>
            <consortium name="The Broad Institute Genome Sequencing Center for Infectious Disease"/>
            <person name="Wu L."/>
            <person name="Ma J."/>
        </authorList>
    </citation>
    <scope>NUCLEOTIDE SEQUENCE [LARGE SCALE GENOMIC DNA]</scope>
    <source>
        <strain evidence="2">CCM 8391</strain>
    </source>
</reference>
<gene>
    <name evidence="1" type="ORF">ACFQE5_07030</name>
</gene>
<protein>
    <recommendedName>
        <fullName evidence="3">Ogr/Delta-like zinc finger protein</fullName>
    </recommendedName>
</protein>
<evidence type="ECO:0000313" key="2">
    <source>
        <dbReference type="Proteomes" id="UP001596302"/>
    </source>
</evidence>
<accession>A0ABW1IZS3</accession>
<dbReference type="RefSeq" id="WP_379583997.1">
    <property type="nucleotide sequence ID" value="NZ_JBHSQW010000014.1"/>
</dbReference>
<evidence type="ECO:0008006" key="3">
    <source>
        <dbReference type="Google" id="ProtNLM"/>
    </source>
</evidence>
<evidence type="ECO:0000313" key="1">
    <source>
        <dbReference type="EMBL" id="MFC5993961.1"/>
    </source>
</evidence>
<dbReference type="Proteomes" id="UP001596302">
    <property type="component" value="Unassembled WGS sequence"/>
</dbReference>
<name>A0ABW1IZS3_9PSEU</name>
<proteinExistence type="predicted"/>
<comment type="caution">
    <text evidence="1">The sequence shown here is derived from an EMBL/GenBank/DDBJ whole genome shotgun (WGS) entry which is preliminary data.</text>
</comment>
<dbReference type="EMBL" id="JBHSQW010000014">
    <property type="protein sequence ID" value="MFC5993961.1"/>
    <property type="molecule type" value="Genomic_DNA"/>
</dbReference>